<protein>
    <recommendedName>
        <fullName evidence="4">VWFA domain-containing protein</fullName>
    </recommendedName>
</protein>
<feature type="region of interest" description="Disordered" evidence="1">
    <location>
        <begin position="276"/>
        <end position="326"/>
    </location>
</feature>
<feature type="region of interest" description="Disordered" evidence="1">
    <location>
        <begin position="1"/>
        <end position="70"/>
    </location>
</feature>
<evidence type="ECO:0000313" key="3">
    <source>
        <dbReference type="Proteomes" id="UP000231098"/>
    </source>
</evidence>
<dbReference type="AlphaFoldDB" id="A0A2H0X9G6"/>
<evidence type="ECO:0000256" key="1">
    <source>
        <dbReference type="SAM" id="MobiDB-lite"/>
    </source>
</evidence>
<dbReference type="SUPFAM" id="SSF53300">
    <property type="entry name" value="vWA-like"/>
    <property type="match status" value="1"/>
</dbReference>
<dbReference type="InterPro" id="IPR036465">
    <property type="entry name" value="vWFA_dom_sf"/>
</dbReference>
<reference evidence="3" key="1">
    <citation type="submission" date="2017-09" db="EMBL/GenBank/DDBJ databases">
        <title>Depth-based differentiation of microbial function through sediment-hosted aquifers and enrichment of novel symbionts in the deep terrestrial subsurface.</title>
        <authorList>
            <person name="Probst A.J."/>
            <person name="Ladd B."/>
            <person name="Jarett J.K."/>
            <person name="Geller-Mcgrath D.E."/>
            <person name="Sieber C.M.K."/>
            <person name="Emerson J.B."/>
            <person name="Anantharaman K."/>
            <person name="Thomas B.C."/>
            <person name="Malmstrom R."/>
            <person name="Stieglmeier M."/>
            <person name="Klingl A."/>
            <person name="Woyke T."/>
            <person name="Ryan C.M."/>
            <person name="Banfield J.F."/>
        </authorList>
    </citation>
    <scope>NUCLEOTIDE SEQUENCE [LARGE SCALE GENOMIC DNA]</scope>
</reference>
<proteinExistence type="predicted"/>
<gene>
    <name evidence="2" type="ORF">COT51_02090</name>
</gene>
<evidence type="ECO:0000313" key="2">
    <source>
        <dbReference type="EMBL" id="PIS21566.1"/>
    </source>
</evidence>
<dbReference type="EMBL" id="PEYV01000032">
    <property type="protein sequence ID" value="PIS21566.1"/>
    <property type="molecule type" value="Genomic_DNA"/>
</dbReference>
<dbReference type="Proteomes" id="UP000231098">
    <property type="component" value="Unassembled WGS sequence"/>
</dbReference>
<feature type="compositionally biased region" description="Low complexity" evidence="1">
    <location>
        <begin position="37"/>
        <end position="50"/>
    </location>
</feature>
<accession>A0A2H0X9G6</accession>
<organism evidence="2 3">
    <name type="scientific">candidate division WWE3 bacterium CG08_land_8_20_14_0_20_41_15</name>
    <dbReference type="NCBI Taxonomy" id="1975086"/>
    <lineage>
        <taxon>Bacteria</taxon>
        <taxon>Katanobacteria</taxon>
    </lineage>
</organism>
<evidence type="ECO:0008006" key="4">
    <source>
        <dbReference type="Google" id="ProtNLM"/>
    </source>
</evidence>
<feature type="compositionally biased region" description="Basic and acidic residues" evidence="1">
    <location>
        <begin position="308"/>
        <end position="326"/>
    </location>
</feature>
<name>A0A2H0X9G6_UNCKA</name>
<feature type="compositionally biased region" description="Basic and acidic residues" evidence="1">
    <location>
        <begin position="283"/>
        <end position="292"/>
    </location>
</feature>
<comment type="caution">
    <text evidence="2">The sequence shown here is derived from an EMBL/GenBank/DDBJ whole genome shotgun (WGS) entry which is preliminary data.</text>
</comment>
<sequence>MSYSWGDDSDKSVRSSDEGGYDYRSARAAYKEEPTPRASSTRSSTASSRKSAYKSRIGKTAAPVGKELQSKSTHPIVVATDVTGSMSEWPGIIFEKLPLLGKEVARYAPKHEISFAAFGDAYCDGYPLQVRDFASGETLDEHISALYPEGQGGDDPESHDLVAYYYLNHCKIDEAVKPIFILITDVRSHTTLKASVIKKYVGDDAQSSLDSIAILKKLAEKFSVYVFLRGMGDRKFWEDIYGVQRVKPIEEPRDVVELIIGTIAGELGELKDFEMRSSKRHADKPDRVERVMKSVKSGATEPAAGSDGKAKTTEKSGESMKSKKLV</sequence>
<feature type="compositionally biased region" description="Basic and acidic residues" evidence="1">
    <location>
        <begin position="8"/>
        <end position="17"/>
    </location>
</feature>